<dbReference type="EMBL" id="JAWJWE010000037">
    <property type="protein sequence ID" value="KAK6625783.1"/>
    <property type="molecule type" value="Genomic_DNA"/>
</dbReference>
<keyword evidence="1" id="KW-1133">Transmembrane helix</keyword>
<proteinExistence type="predicted"/>
<evidence type="ECO:0000256" key="1">
    <source>
        <dbReference type="SAM" id="Phobius"/>
    </source>
</evidence>
<accession>A0AAN8P0V9</accession>
<dbReference type="Proteomes" id="UP001372834">
    <property type="component" value="Unassembled WGS sequence"/>
</dbReference>
<name>A0AAN8P0V9_POLSC</name>
<feature type="transmembrane region" description="Helical" evidence="1">
    <location>
        <begin position="25"/>
        <end position="43"/>
    </location>
</feature>
<sequence length="68" mass="7815">MPSWILPDLPRVCCQRVDRHQQTDLFALAVIYVSRVFLLLGVYGKAVVVPSERCKYLTGQEKHRGSNR</sequence>
<gene>
    <name evidence="2" type="ORF">RUM43_006082</name>
</gene>
<reference evidence="2 3" key="1">
    <citation type="submission" date="2023-10" db="EMBL/GenBank/DDBJ databases">
        <title>Genomes of two closely related lineages of the louse Polyplax serrata with different host specificities.</title>
        <authorList>
            <person name="Martinu J."/>
            <person name="Tarabai H."/>
            <person name="Stefka J."/>
            <person name="Hypsa V."/>
        </authorList>
    </citation>
    <scope>NUCLEOTIDE SEQUENCE [LARGE SCALE GENOMIC DNA]</scope>
    <source>
        <strain evidence="2">HR10_N</strain>
    </source>
</reference>
<keyword evidence="1" id="KW-0472">Membrane</keyword>
<comment type="caution">
    <text evidence="2">The sequence shown here is derived from an EMBL/GenBank/DDBJ whole genome shotgun (WGS) entry which is preliminary data.</text>
</comment>
<keyword evidence="1" id="KW-0812">Transmembrane</keyword>
<evidence type="ECO:0000313" key="3">
    <source>
        <dbReference type="Proteomes" id="UP001372834"/>
    </source>
</evidence>
<protein>
    <submittedName>
        <fullName evidence="2">Uncharacterized protein</fullName>
    </submittedName>
</protein>
<evidence type="ECO:0000313" key="2">
    <source>
        <dbReference type="EMBL" id="KAK6625783.1"/>
    </source>
</evidence>
<organism evidence="2 3">
    <name type="scientific">Polyplax serrata</name>
    <name type="common">Common mouse louse</name>
    <dbReference type="NCBI Taxonomy" id="468196"/>
    <lineage>
        <taxon>Eukaryota</taxon>
        <taxon>Metazoa</taxon>
        <taxon>Ecdysozoa</taxon>
        <taxon>Arthropoda</taxon>
        <taxon>Hexapoda</taxon>
        <taxon>Insecta</taxon>
        <taxon>Pterygota</taxon>
        <taxon>Neoptera</taxon>
        <taxon>Paraneoptera</taxon>
        <taxon>Psocodea</taxon>
        <taxon>Troctomorpha</taxon>
        <taxon>Phthiraptera</taxon>
        <taxon>Anoplura</taxon>
        <taxon>Polyplacidae</taxon>
        <taxon>Polyplax</taxon>
    </lineage>
</organism>
<dbReference type="AlphaFoldDB" id="A0AAN8P0V9"/>